<dbReference type="RefSeq" id="WP_189497337.1">
    <property type="nucleotide sequence ID" value="NZ_BMZH01000006.1"/>
</dbReference>
<sequence>MIDTRREGERELVIVLIVLVTIALFLFGTYCFVAGQPPFLGNVLSFLPAAFVAAFGFVMNLTWGLSRHLDILIREMNETSAGETAVFLFLFLLASVVWVGSVFFEKSGSAAMAEKAFFSATGALLGTNIGRNRQKNRHKHQSKESGQ</sequence>
<gene>
    <name evidence="2" type="ORF">GCM10009069_16590</name>
</gene>
<accession>A0A8J3CST4</accession>
<evidence type="ECO:0000256" key="1">
    <source>
        <dbReference type="SAM" id="Phobius"/>
    </source>
</evidence>
<keyword evidence="3" id="KW-1185">Reference proteome</keyword>
<keyword evidence="1" id="KW-0472">Membrane</keyword>
<keyword evidence="1" id="KW-0812">Transmembrane</keyword>
<feature type="transmembrane region" description="Helical" evidence="1">
    <location>
        <begin position="110"/>
        <end position="130"/>
    </location>
</feature>
<feature type="transmembrane region" description="Helical" evidence="1">
    <location>
        <begin position="84"/>
        <end position="104"/>
    </location>
</feature>
<protein>
    <submittedName>
        <fullName evidence="2">Uncharacterized protein</fullName>
    </submittedName>
</protein>
<proteinExistence type="predicted"/>
<comment type="caution">
    <text evidence="2">The sequence shown here is derived from an EMBL/GenBank/DDBJ whole genome shotgun (WGS) entry which is preliminary data.</text>
</comment>
<keyword evidence="1" id="KW-1133">Transmembrane helix</keyword>
<reference evidence="2" key="2">
    <citation type="submission" date="2020-09" db="EMBL/GenBank/DDBJ databases">
        <authorList>
            <person name="Sun Q."/>
            <person name="Kim S."/>
        </authorList>
    </citation>
    <scope>NUCLEOTIDE SEQUENCE</scope>
    <source>
        <strain evidence="2">KCTC 32513</strain>
    </source>
</reference>
<organism evidence="2 3">
    <name type="scientific">Algimonas arctica</name>
    <dbReference type="NCBI Taxonomy" id="1479486"/>
    <lineage>
        <taxon>Bacteria</taxon>
        <taxon>Pseudomonadati</taxon>
        <taxon>Pseudomonadota</taxon>
        <taxon>Alphaproteobacteria</taxon>
        <taxon>Maricaulales</taxon>
        <taxon>Robiginitomaculaceae</taxon>
        <taxon>Algimonas</taxon>
    </lineage>
</organism>
<dbReference type="EMBL" id="BMZH01000006">
    <property type="protein sequence ID" value="GHA94347.1"/>
    <property type="molecule type" value="Genomic_DNA"/>
</dbReference>
<dbReference type="AlphaFoldDB" id="A0A8J3CST4"/>
<evidence type="ECO:0000313" key="2">
    <source>
        <dbReference type="EMBL" id="GHA94347.1"/>
    </source>
</evidence>
<feature type="transmembrane region" description="Helical" evidence="1">
    <location>
        <begin position="39"/>
        <end position="63"/>
    </location>
</feature>
<evidence type="ECO:0000313" key="3">
    <source>
        <dbReference type="Proteomes" id="UP000634004"/>
    </source>
</evidence>
<dbReference type="Proteomes" id="UP000634004">
    <property type="component" value="Unassembled WGS sequence"/>
</dbReference>
<reference evidence="2" key="1">
    <citation type="journal article" date="2014" name="Int. J. Syst. Evol. Microbiol.">
        <title>Complete genome sequence of Corynebacterium casei LMG S-19264T (=DSM 44701T), isolated from a smear-ripened cheese.</title>
        <authorList>
            <consortium name="US DOE Joint Genome Institute (JGI-PGF)"/>
            <person name="Walter F."/>
            <person name="Albersmeier A."/>
            <person name="Kalinowski J."/>
            <person name="Ruckert C."/>
        </authorList>
    </citation>
    <scope>NUCLEOTIDE SEQUENCE</scope>
    <source>
        <strain evidence="2">KCTC 32513</strain>
    </source>
</reference>
<feature type="transmembrane region" description="Helical" evidence="1">
    <location>
        <begin position="12"/>
        <end position="33"/>
    </location>
</feature>
<name>A0A8J3CST4_9PROT</name>